<dbReference type="AlphaFoldDB" id="A0A6D2IFJ6"/>
<evidence type="ECO:0000313" key="9">
    <source>
        <dbReference type="Proteomes" id="UP000467841"/>
    </source>
</evidence>
<evidence type="ECO:0000256" key="5">
    <source>
        <dbReference type="ARBA" id="ARBA00023295"/>
    </source>
</evidence>
<dbReference type="Proteomes" id="UP000467841">
    <property type="component" value="Unassembled WGS sequence"/>
</dbReference>
<evidence type="ECO:0000256" key="2">
    <source>
        <dbReference type="ARBA" id="ARBA00022801"/>
    </source>
</evidence>
<dbReference type="OrthoDB" id="187139at2759"/>
<dbReference type="EMBL" id="CACVBM020000999">
    <property type="protein sequence ID" value="CAA7025428.1"/>
    <property type="molecule type" value="Genomic_DNA"/>
</dbReference>
<evidence type="ECO:0000256" key="6">
    <source>
        <dbReference type="PROSITE-ProRule" id="PRU10052"/>
    </source>
</evidence>
<evidence type="ECO:0000256" key="4">
    <source>
        <dbReference type="ARBA" id="ARBA00023180"/>
    </source>
</evidence>
<dbReference type="Gene3D" id="2.160.20.10">
    <property type="entry name" value="Single-stranded right-handed beta-helix, Pectin lyase-like"/>
    <property type="match status" value="1"/>
</dbReference>
<evidence type="ECO:0000256" key="3">
    <source>
        <dbReference type="ARBA" id="ARBA00023157"/>
    </source>
</evidence>
<keyword evidence="2 7" id="KW-0378">Hydrolase</keyword>
<dbReference type="SUPFAM" id="SSF51126">
    <property type="entry name" value="Pectin lyase-like"/>
    <property type="match status" value="1"/>
</dbReference>
<dbReference type="PANTHER" id="PTHR31736">
    <property type="match status" value="1"/>
</dbReference>
<reference evidence="8" key="1">
    <citation type="submission" date="2020-01" db="EMBL/GenBank/DDBJ databases">
        <authorList>
            <person name="Mishra B."/>
        </authorList>
    </citation>
    <scope>NUCLEOTIDE SEQUENCE [LARGE SCALE GENOMIC DNA]</scope>
</reference>
<keyword evidence="4" id="KW-0325">Glycoprotein</keyword>
<comment type="caution">
    <text evidence="8">The sequence shown here is derived from an EMBL/GenBank/DDBJ whole genome shotgun (WGS) entry which is preliminary data.</text>
</comment>
<dbReference type="InterPro" id="IPR000743">
    <property type="entry name" value="Glyco_hydro_28"/>
</dbReference>
<feature type="active site" evidence="6">
    <location>
        <position position="106"/>
    </location>
</feature>
<dbReference type="GO" id="GO:0046576">
    <property type="term" value="F:rhamnogalacturonan alpha-L-rhamnopyranosyl-(1-&gt;4)-alpha-D-galactopyranosyluronide lyase activity"/>
    <property type="evidence" value="ECO:0007669"/>
    <property type="project" value="UniProtKB-ARBA"/>
</dbReference>
<name>A0A6D2IFJ6_9BRAS</name>
<keyword evidence="5 7" id="KW-0326">Glycosidase</keyword>
<proteinExistence type="inferred from homology"/>
<organism evidence="8 9">
    <name type="scientific">Microthlaspi erraticum</name>
    <dbReference type="NCBI Taxonomy" id="1685480"/>
    <lineage>
        <taxon>Eukaryota</taxon>
        <taxon>Viridiplantae</taxon>
        <taxon>Streptophyta</taxon>
        <taxon>Embryophyta</taxon>
        <taxon>Tracheophyta</taxon>
        <taxon>Spermatophyta</taxon>
        <taxon>Magnoliopsida</taxon>
        <taxon>eudicotyledons</taxon>
        <taxon>Gunneridae</taxon>
        <taxon>Pentapetalae</taxon>
        <taxon>rosids</taxon>
        <taxon>malvids</taxon>
        <taxon>Brassicales</taxon>
        <taxon>Brassicaceae</taxon>
        <taxon>Coluteocarpeae</taxon>
        <taxon>Microthlaspi</taxon>
    </lineage>
</organism>
<protein>
    <recommendedName>
        <fullName evidence="10">Polygalacturonase</fullName>
    </recommendedName>
</protein>
<evidence type="ECO:0008006" key="10">
    <source>
        <dbReference type="Google" id="ProtNLM"/>
    </source>
</evidence>
<dbReference type="GO" id="GO:0005975">
    <property type="term" value="P:carbohydrate metabolic process"/>
    <property type="evidence" value="ECO:0007669"/>
    <property type="project" value="InterPro"/>
</dbReference>
<evidence type="ECO:0000313" key="8">
    <source>
        <dbReference type="EMBL" id="CAA7025428.1"/>
    </source>
</evidence>
<dbReference type="SMART" id="SM00710">
    <property type="entry name" value="PbH1"/>
    <property type="match status" value="4"/>
</dbReference>
<evidence type="ECO:0000256" key="1">
    <source>
        <dbReference type="ARBA" id="ARBA00008834"/>
    </source>
</evidence>
<keyword evidence="3" id="KW-1015">Disulfide bond</keyword>
<dbReference type="Pfam" id="PF00295">
    <property type="entry name" value="Glyco_hydro_28"/>
    <property type="match status" value="1"/>
</dbReference>
<dbReference type="InterPro" id="IPR006626">
    <property type="entry name" value="PbH1"/>
</dbReference>
<dbReference type="GO" id="GO:0004650">
    <property type="term" value="F:polygalacturonase activity"/>
    <property type="evidence" value="ECO:0007669"/>
    <property type="project" value="InterPro"/>
</dbReference>
<dbReference type="InterPro" id="IPR012334">
    <property type="entry name" value="Pectin_lyas_fold"/>
</dbReference>
<evidence type="ECO:0000256" key="7">
    <source>
        <dbReference type="RuleBase" id="RU361169"/>
    </source>
</evidence>
<gene>
    <name evidence="8" type="ORF">MERR_LOCUS12663</name>
</gene>
<comment type="similarity">
    <text evidence="1 7">Belongs to the glycosyl hydrolase 28 family.</text>
</comment>
<dbReference type="PROSITE" id="PS00502">
    <property type="entry name" value="POLYGALACTURONASE"/>
    <property type="match status" value="1"/>
</dbReference>
<accession>A0A6D2IFJ6</accession>
<keyword evidence="9" id="KW-1185">Reference proteome</keyword>
<dbReference type="InterPro" id="IPR011050">
    <property type="entry name" value="Pectin_lyase_fold/virulence"/>
</dbReference>
<sequence>MWQVSFSMDLVSLMPMEEFGGLLSPRPHDDHRPGSHIAMSGCTNATLSNLHIIAPEKSPNTDGIDIANSHNIHIDESSIQTGDDCVAINGGSSDINITRVGCGPGHGISVGSLGKGGELDTVQDVNVRHCTFNGTLTGARIKTWSATAVKVSDVTFRDFRGTSADTTAIKVDCDSGIGCDNIIMEHINITSSSPTTPLTAICRFAHVISRFVSIDIRCVSRDEDSPSPSP</sequence>
<dbReference type="PANTHER" id="PTHR31736:SF19">
    <property type="entry name" value="PECTIN LYASE SUPERFAMILY PROTEIN-RELATED"/>
    <property type="match status" value="1"/>
</dbReference>